<dbReference type="InterPro" id="IPR036390">
    <property type="entry name" value="WH_DNA-bd_sf"/>
</dbReference>
<reference evidence="5" key="2">
    <citation type="submission" date="2023-01" db="EMBL/GenBank/DDBJ databases">
        <authorList>
            <person name="Sun Q."/>
            <person name="Evtushenko L."/>
        </authorList>
    </citation>
    <scope>NUCLEOTIDE SEQUENCE</scope>
    <source>
        <strain evidence="5">VKM Ac-1958</strain>
    </source>
</reference>
<accession>A0A9W6HQW3</accession>
<keyword evidence="6" id="KW-1185">Reference proteome</keyword>
<organism evidence="5 6">
    <name type="scientific">Microbacterium keratanolyticum</name>
    <dbReference type="NCBI Taxonomy" id="67574"/>
    <lineage>
        <taxon>Bacteria</taxon>
        <taxon>Bacillati</taxon>
        <taxon>Actinomycetota</taxon>
        <taxon>Actinomycetes</taxon>
        <taxon>Micrococcales</taxon>
        <taxon>Microbacteriaceae</taxon>
        <taxon>Microbacterium</taxon>
    </lineage>
</organism>
<dbReference type="PRINTS" id="PR00035">
    <property type="entry name" value="HTHGNTR"/>
</dbReference>
<gene>
    <name evidence="5" type="ORF">GCM10017596_01540</name>
</gene>
<dbReference type="PANTHER" id="PTHR43537:SF45">
    <property type="entry name" value="GNTR FAMILY REGULATORY PROTEIN"/>
    <property type="match status" value="1"/>
</dbReference>
<proteinExistence type="predicted"/>
<dbReference type="GO" id="GO:0003700">
    <property type="term" value="F:DNA-binding transcription factor activity"/>
    <property type="evidence" value="ECO:0007669"/>
    <property type="project" value="InterPro"/>
</dbReference>
<keyword evidence="2" id="KW-0238">DNA-binding</keyword>
<feature type="domain" description="HTH gntR-type" evidence="4">
    <location>
        <begin position="7"/>
        <end position="74"/>
    </location>
</feature>
<evidence type="ECO:0000259" key="4">
    <source>
        <dbReference type="PROSITE" id="PS50949"/>
    </source>
</evidence>
<dbReference type="PANTHER" id="PTHR43537">
    <property type="entry name" value="TRANSCRIPTIONAL REGULATOR, GNTR FAMILY"/>
    <property type="match status" value="1"/>
</dbReference>
<dbReference type="InterPro" id="IPR000524">
    <property type="entry name" value="Tscrpt_reg_HTH_GntR"/>
</dbReference>
<dbReference type="AlphaFoldDB" id="A0A9W6HQW3"/>
<dbReference type="GO" id="GO:0003677">
    <property type="term" value="F:DNA binding"/>
    <property type="evidence" value="ECO:0007669"/>
    <property type="project" value="UniProtKB-KW"/>
</dbReference>
<dbReference type="PROSITE" id="PS50949">
    <property type="entry name" value="HTH_GNTR"/>
    <property type="match status" value="1"/>
</dbReference>
<evidence type="ECO:0000256" key="3">
    <source>
        <dbReference type="ARBA" id="ARBA00023163"/>
    </source>
</evidence>
<dbReference type="SMART" id="SM00895">
    <property type="entry name" value="FCD"/>
    <property type="match status" value="1"/>
</dbReference>
<sequence length="218" mass="24285">MGEYEGELESVRVARVLREEIIIGDREPGTRLVERDIAAAMNVSRLPVREAIKQLAAEGMVIAKPRSGAVVRQFTLQDIDDFAELREAIETLTFVLAAKRHTPEGLAALREVIDRQRAAVGADDLRAAWSASSDFHILVTRLAGNAMVNEMVAGMAPRLRWIFGHHEDLAGMVEAHEAIFAAVEQRDTERVRGLVIDHLESGRQEAIERLNARTMWSI</sequence>
<dbReference type="InterPro" id="IPR008920">
    <property type="entry name" value="TF_FadR/GntR_C"/>
</dbReference>
<dbReference type="CDD" id="cd07377">
    <property type="entry name" value="WHTH_GntR"/>
    <property type="match status" value="1"/>
</dbReference>
<name>A0A9W6HQW3_9MICO</name>
<dbReference type="InterPro" id="IPR036388">
    <property type="entry name" value="WH-like_DNA-bd_sf"/>
</dbReference>
<protein>
    <submittedName>
        <fullName evidence="5">Transcriptional regulator</fullName>
    </submittedName>
</protein>
<evidence type="ECO:0000256" key="2">
    <source>
        <dbReference type="ARBA" id="ARBA00023125"/>
    </source>
</evidence>
<dbReference type="Proteomes" id="UP001142325">
    <property type="component" value="Unassembled WGS sequence"/>
</dbReference>
<dbReference type="Gene3D" id="1.20.120.530">
    <property type="entry name" value="GntR ligand-binding domain-like"/>
    <property type="match status" value="1"/>
</dbReference>
<dbReference type="InterPro" id="IPR011711">
    <property type="entry name" value="GntR_C"/>
</dbReference>
<evidence type="ECO:0000256" key="1">
    <source>
        <dbReference type="ARBA" id="ARBA00023015"/>
    </source>
</evidence>
<dbReference type="EMBL" id="BSET01000001">
    <property type="protein sequence ID" value="GLK00439.1"/>
    <property type="molecule type" value="Genomic_DNA"/>
</dbReference>
<dbReference type="SUPFAM" id="SSF46785">
    <property type="entry name" value="Winged helix' DNA-binding domain"/>
    <property type="match status" value="1"/>
</dbReference>
<keyword evidence="1" id="KW-0805">Transcription regulation</keyword>
<dbReference type="SUPFAM" id="SSF48008">
    <property type="entry name" value="GntR ligand-binding domain-like"/>
    <property type="match status" value="1"/>
</dbReference>
<dbReference type="Pfam" id="PF07729">
    <property type="entry name" value="FCD"/>
    <property type="match status" value="1"/>
</dbReference>
<keyword evidence="3" id="KW-0804">Transcription</keyword>
<evidence type="ECO:0000313" key="5">
    <source>
        <dbReference type="EMBL" id="GLK00439.1"/>
    </source>
</evidence>
<dbReference type="Pfam" id="PF00392">
    <property type="entry name" value="GntR"/>
    <property type="match status" value="1"/>
</dbReference>
<dbReference type="Gene3D" id="1.10.10.10">
    <property type="entry name" value="Winged helix-like DNA-binding domain superfamily/Winged helix DNA-binding domain"/>
    <property type="match status" value="1"/>
</dbReference>
<comment type="caution">
    <text evidence="5">The sequence shown here is derived from an EMBL/GenBank/DDBJ whole genome shotgun (WGS) entry which is preliminary data.</text>
</comment>
<reference evidence="5" key="1">
    <citation type="journal article" date="2014" name="Int. J. Syst. Evol. Microbiol.">
        <title>Complete genome sequence of Corynebacterium casei LMG S-19264T (=DSM 44701T), isolated from a smear-ripened cheese.</title>
        <authorList>
            <consortium name="US DOE Joint Genome Institute (JGI-PGF)"/>
            <person name="Walter F."/>
            <person name="Albersmeier A."/>
            <person name="Kalinowski J."/>
            <person name="Ruckert C."/>
        </authorList>
    </citation>
    <scope>NUCLEOTIDE SEQUENCE</scope>
    <source>
        <strain evidence="5">VKM Ac-1958</strain>
    </source>
</reference>
<evidence type="ECO:0000313" key="6">
    <source>
        <dbReference type="Proteomes" id="UP001142325"/>
    </source>
</evidence>
<dbReference type="SMART" id="SM00345">
    <property type="entry name" value="HTH_GNTR"/>
    <property type="match status" value="1"/>
</dbReference>
<dbReference type="RefSeq" id="WP_204938160.1">
    <property type="nucleotide sequence ID" value="NZ_BAAAUM010000001.1"/>
</dbReference>